<gene>
    <name evidence="1" type="ORF">PS938_00862</name>
</gene>
<dbReference type="EMBL" id="CABVJE010000003">
    <property type="protein sequence ID" value="VVP83025.1"/>
    <property type="molecule type" value="Genomic_DNA"/>
</dbReference>
<organism evidence="1 2">
    <name type="scientific">Pseudomonas fluorescens</name>
    <dbReference type="NCBI Taxonomy" id="294"/>
    <lineage>
        <taxon>Bacteria</taxon>
        <taxon>Pseudomonadati</taxon>
        <taxon>Pseudomonadota</taxon>
        <taxon>Gammaproteobacteria</taxon>
        <taxon>Pseudomonadales</taxon>
        <taxon>Pseudomonadaceae</taxon>
        <taxon>Pseudomonas</taxon>
    </lineage>
</organism>
<proteinExistence type="predicted"/>
<name>A0A5E7SA67_PSEFL</name>
<evidence type="ECO:0000313" key="2">
    <source>
        <dbReference type="Proteomes" id="UP000327191"/>
    </source>
</evidence>
<protein>
    <submittedName>
        <fullName evidence="1">Uncharacterized protein</fullName>
    </submittedName>
</protein>
<dbReference type="AlphaFoldDB" id="A0A5E7SA67"/>
<sequence length="152" mass="17544">MLVEAYFLSSLTYRMKKMEIEQKDGIESWGNLNVKLKHPDHDEKFESLTGYSYLSMGEESFRIKLAKTIDGHLYYMAAVGSWNLEINKDYPLKGNKDLIFAHLEFDKIPGDQYADGTFRLTRGKPYPQGVFDFVEEGAFSASGDFEFLEVRE</sequence>
<reference evidence="1 2" key="1">
    <citation type="submission" date="2019-09" db="EMBL/GenBank/DDBJ databases">
        <authorList>
            <person name="Chandra G."/>
            <person name="Truman W A."/>
        </authorList>
    </citation>
    <scope>NUCLEOTIDE SEQUENCE [LARGE SCALE GENOMIC DNA]</scope>
    <source>
        <strain evidence="1">PS938</strain>
    </source>
</reference>
<accession>A0A5E7SA67</accession>
<dbReference type="Proteomes" id="UP000327191">
    <property type="component" value="Unassembled WGS sequence"/>
</dbReference>
<evidence type="ECO:0000313" key="1">
    <source>
        <dbReference type="EMBL" id="VVP83025.1"/>
    </source>
</evidence>